<organism evidence="5 6">
    <name type="scientific">Ruminococcus intestinalis</name>
    <dbReference type="NCBI Taxonomy" id="2763066"/>
    <lineage>
        <taxon>Bacteria</taxon>
        <taxon>Bacillati</taxon>
        <taxon>Bacillota</taxon>
        <taxon>Clostridia</taxon>
        <taxon>Eubacteriales</taxon>
        <taxon>Oscillospiraceae</taxon>
        <taxon>Ruminococcus</taxon>
    </lineage>
</organism>
<sequence length="376" mass="42156">MFIATAVYLKQAHITLSICFALPLLPFANHLTYGTFTVVLFTALIMFIIRSVHLILKVSKLKRNTITPLSVKESIDALNTGILFCRNDGQILLANHCISNLMMDIFNKEFTSGIKFINEIRNISNIQNQQTVCKVKNSYYMIKQTEMYIKKKPYFLITSTNVTEQMNAMQELLSLKARLVQKGNELNFQLNNLETSCKEGALLQIRTRVHDLLGQKLSVLLRKLQNKDDNIDADAIEKFCNSIMKDILSDEKNVSDKSLILLQEVMSSIGVELAIIGEMPYDNDIAALFVETIRECSTNAVRHSLATKVRAEIKSKDGINSLKITDNGTNTCTTIQLGTGLSGLKNKAEMLGGTLSVTPYPHFSIELTVKEGENYD</sequence>
<keyword evidence="2" id="KW-0418">Kinase</keyword>
<reference evidence="5 6" key="1">
    <citation type="submission" date="2020-08" db="EMBL/GenBank/DDBJ databases">
        <title>Genome public.</title>
        <authorList>
            <person name="Liu C."/>
            <person name="Sun Q."/>
        </authorList>
    </citation>
    <scope>NUCLEOTIDE SEQUENCE [LARGE SCALE GENOMIC DNA]</scope>
    <source>
        <strain evidence="5 6">NSJ-71</strain>
    </source>
</reference>
<keyword evidence="4" id="KW-0472">Membrane</keyword>
<evidence type="ECO:0000256" key="4">
    <source>
        <dbReference type="SAM" id="Phobius"/>
    </source>
</evidence>
<evidence type="ECO:0000256" key="3">
    <source>
        <dbReference type="ARBA" id="ARBA00023012"/>
    </source>
</evidence>
<accession>A0ABR7HHZ8</accession>
<feature type="transmembrane region" description="Helical" evidence="4">
    <location>
        <begin position="7"/>
        <end position="27"/>
    </location>
</feature>
<keyword evidence="3" id="KW-0902">Two-component regulatory system</keyword>
<dbReference type="InterPro" id="IPR036890">
    <property type="entry name" value="HATPase_C_sf"/>
</dbReference>
<keyword evidence="1" id="KW-0808">Transferase</keyword>
<keyword evidence="4" id="KW-0812">Transmembrane</keyword>
<feature type="transmembrane region" description="Helical" evidence="4">
    <location>
        <begin position="33"/>
        <end position="56"/>
    </location>
</feature>
<evidence type="ECO:0000313" key="6">
    <source>
        <dbReference type="Proteomes" id="UP000636755"/>
    </source>
</evidence>
<evidence type="ECO:0000256" key="1">
    <source>
        <dbReference type="ARBA" id="ARBA00022679"/>
    </source>
</evidence>
<gene>
    <name evidence="5" type="ORF">H8R91_00880</name>
</gene>
<dbReference type="InterPro" id="IPR050482">
    <property type="entry name" value="Sensor_HK_TwoCompSys"/>
</dbReference>
<keyword evidence="4" id="KW-1133">Transmembrane helix</keyword>
<dbReference type="PANTHER" id="PTHR24421">
    <property type="entry name" value="NITRATE/NITRITE SENSOR PROTEIN NARX-RELATED"/>
    <property type="match status" value="1"/>
</dbReference>
<dbReference type="EMBL" id="JACOPS010000001">
    <property type="protein sequence ID" value="MBC5727100.1"/>
    <property type="molecule type" value="Genomic_DNA"/>
</dbReference>
<evidence type="ECO:0008006" key="7">
    <source>
        <dbReference type="Google" id="ProtNLM"/>
    </source>
</evidence>
<dbReference type="SUPFAM" id="SSF55874">
    <property type="entry name" value="ATPase domain of HSP90 chaperone/DNA topoisomerase II/histidine kinase"/>
    <property type="match status" value="1"/>
</dbReference>
<keyword evidence="6" id="KW-1185">Reference proteome</keyword>
<dbReference type="Proteomes" id="UP000636755">
    <property type="component" value="Unassembled WGS sequence"/>
</dbReference>
<comment type="caution">
    <text evidence="5">The sequence shown here is derived from an EMBL/GenBank/DDBJ whole genome shotgun (WGS) entry which is preliminary data.</text>
</comment>
<protein>
    <recommendedName>
        <fullName evidence="7">ATP-binding protein</fullName>
    </recommendedName>
</protein>
<evidence type="ECO:0000256" key="2">
    <source>
        <dbReference type="ARBA" id="ARBA00022777"/>
    </source>
</evidence>
<name>A0ABR7HHZ8_9FIRM</name>
<evidence type="ECO:0000313" key="5">
    <source>
        <dbReference type="EMBL" id="MBC5727100.1"/>
    </source>
</evidence>
<dbReference type="RefSeq" id="WP_186934512.1">
    <property type="nucleotide sequence ID" value="NZ_JACOPS010000001.1"/>
</dbReference>
<dbReference type="Gene3D" id="3.30.565.10">
    <property type="entry name" value="Histidine kinase-like ATPase, C-terminal domain"/>
    <property type="match status" value="1"/>
</dbReference>
<proteinExistence type="predicted"/>
<dbReference type="PANTHER" id="PTHR24421:SF63">
    <property type="entry name" value="SENSOR HISTIDINE KINASE DESK"/>
    <property type="match status" value="1"/>
</dbReference>